<reference evidence="8" key="1">
    <citation type="submission" date="2023-03" db="EMBL/GenBank/DDBJ databases">
        <title>Chromosome-scale reference genome and RAD-based genetic map of yellow starthistle (Centaurea solstitialis) reveal putative structural variation and QTLs associated with invader traits.</title>
        <authorList>
            <person name="Reatini B."/>
            <person name="Cang F.A."/>
            <person name="Jiang Q."/>
            <person name="Mckibben M.T.W."/>
            <person name="Barker M.S."/>
            <person name="Rieseberg L.H."/>
            <person name="Dlugosch K.M."/>
        </authorList>
    </citation>
    <scope>NUCLEOTIDE SEQUENCE</scope>
    <source>
        <strain evidence="8">CAN-66</strain>
        <tissue evidence="8">Leaf</tissue>
    </source>
</reference>
<comment type="caution">
    <text evidence="8">The sequence shown here is derived from an EMBL/GenBank/DDBJ whole genome shotgun (WGS) entry which is preliminary data.</text>
</comment>
<name>A0AA38SKL6_9ASTR</name>
<accession>A0AA38SKL6</accession>
<dbReference type="SUPFAM" id="SSF48592">
    <property type="entry name" value="GroEL equatorial domain-like"/>
    <property type="match status" value="1"/>
</dbReference>
<dbReference type="FunFam" id="3.50.7.10:FF:000001">
    <property type="entry name" value="60 kDa chaperonin"/>
    <property type="match status" value="1"/>
</dbReference>
<dbReference type="EMBL" id="JARYMX010000008">
    <property type="protein sequence ID" value="KAJ9537676.1"/>
    <property type="molecule type" value="Genomic_DNA"/>
</dbReference>
<dbReference type="GO" id="GO:0140662">
    <property type="term" value="F:ATP-dependent protein folding chaperone"/>
    <property type="evidence" value="ECO:0007669"/>
    <property type="project" value="InterPro"/>
</dbReference>
<evidence type="ECO:0000256" key="4">
    <source>
        <dbReference type="ARBA" id="ARBA00023186"/>
    </source>
</evidence>
<dbReference type="Gene3D" id="1.10.560.10">
    <property type="entry name" value="GroEL-like equatorial domain"/>
    <property type="match status" value="1"/>
</dbReference>
<keyword evidence="6" id="KW-0175">Coiled coil</keyword>
<dbReference type="InterPro" id="IPR027413">
    <property type="entry name" value="GROEL-like_equatorial_sf"/>
</dbReference>
<dbReference type="Gene3D" id="3.30.260.10">
    <property type="entry name" value="TCP-1-like chaperonin intermediate domain"/>
    <property type="match status" value="1"/>
</dbReference>
<evidence type="ECO:0000313" key="8">
    <source>
        <dbReference type="EMBL" id="KAJ9537676.1"/>
    </source>
</evidence>
<comment type="similarity">
    <text evidence="1 5">Belongs to the chaperonin (HSP60) family.</text>
</comment>
<dbReference type="NCBIfam" id="NF009488">
    <property type="entry name" value="PRK12850.1"/>
    <property type="match status" value="1"/>
</dbReference>
<dbReference type="SUPFAM" id="SSF52029">
    <property type="entry name" value="GroEL apical domain-like"/>
    <property type="match status" value="1"/>
</dbReference>
<evidence type="ECO:0000256" key="2">
    <source>
        <dbReference type="ARBA" id="ARBA00022741"/>
    </source>
</evidence>
<evidence type="ECO:0000256" key="1">
    <source>
        <dbReference type="ARBA" id="ARBA00006607"/>
    </source>
</evidence>
<dbReference type="PANTHER" id="PTHR45633">
    <property type="entry name" value="60 KDA HEAT SHOCK PROTEIN, MITOCHONDRIAL"/>
    <property type="match status" value="1"/>
</dbReference>
<dbReference type="AlphaFoldDB" id="A0AA38SKL6"/>
<evidence type="ECO:0000256" key="7">
    <source>
        <dbReference type="SAM" id="MobiDB-lite"/>
    </source>
</evidence>
<dbReference type="CDD" id="cd03344">
    <property type="entry name" value="GroEL"/>
    <property type="match status" value="1"/>
</dbReference>
<proteinExistence type="inferred from homology"/>
<keyword evidence="2" id="KW-0547">Nucleotide-binding</keyword>
<dbReference type="InterPro" id="IPR027409">
    <property type="entry name" value="GroEL-like_apical_dom_sf"/>
</dbReference>
<dbReference type="InterPro" id="IPR027410">
    <property type="entry name" value="TCP-1-like_intermed_sf"/>
</dbReference>
<dbReference type="NCBIfam" id="NF000592">
    <property type="entry name" value="PRK00013.1"/>
    <property type="match status" value="1"/>
</dbReference>
<dbReference type="Pfam" id="PF00118">
    <property type="entry name" value="Cpn60_TCP1"/>
    <property type="match status" value="1"/>
</dbReference>
<dbReference type="GO" id="GO:0005524">
    <property type="term" value="F:ATP binding"/>
    <property type="evidence" value="ECO:0007669"/>
    <property type="project" value="UniProtKB-KW"/>
</dbReference>
<dbReference type="NCBIfam" id="NF009487">
    <property type="entry name" value="PRK12849.1"/>
    <property type="match status" value="1"/>
</dbReference>
<dbReference type="HAMAP" id="MF_00600">
    <property type="entry name" value="CH60"/>
    <property type="match status" value="1"/>
</dbReference>
<dbReference type="InterPro" id="IPR018370">
    <property type="entry name" value="Chaperonin_Cpn60_CS"/>
</dbReference>
<dbReference type="PROSITE" id="PS00296">
    <property type="entry name" value="CHAPERONINS_CPN60"/>
    <property type="match status" value="1"/>
</dbReference>
<dbReference type="SUPFAM" id="SSF54849">
    <property type="entry name" value="GroEL-intermediate domain like"/>
    <property type="match status" value="1"/>
</dbReference>
<keyword evidence="4" id="KW-0143">Chaperone</keyword>
<feature type="region of interest" description="Disordered" evidence="7">
    <location>
        <begin position="1"/>
        <end position="21"/>
    </location>
</feature>
<evidence type="ECO:0000256" key="5">
    <source>
        <dbReference type="RuleBase" id="RU000418"/>
    </source>
</evidence>
<feature type="coiled-coil region" evidence="6">
    <location>
        <begin position="399"/>
        <end position="426"/>
    </location>
</feature>
<sequence length="615" mass="65329">MASISPLSVGSFASPSSKTNKTMTSSLETLSSFSSVSSSSLGHARRNVVLQKRCSLKVKAMAKEIYLNKDGSAIKKLQAGVNKLADLVGVTLGPKGRNVVLESKYGSPKIVNDGVTVAKEVELEDPVENIGAKLVRQAASKTNDLAGDGTTTSVVLAQGLITEGVKVVAAGANPIQITRGIERTTKALVEELKKMSKEVEDSELADVAAVSAGNNYEIGNMIAEAMKKVGRKGVVTLEEGKSADNNLYVVEGMQFDRGYLSPYFVTDSEKMSVEFENCKLLLVDKKITNARDLVSVLEDAIKGGYPILVIAEDVEQEALATLVVNKLRGSLKIAALKAPGFGDRKSQYLDDIAILTGGTVIRDEVGLTLENAGSEVLGLAAKVVLTKDTTTIVGDGSTQELVNRRVAQIRNLIEAAEQDYEKEKLNERIAKLAGGVAVIQVGAQTETELKEKKLRVEDALNATKAAVEEGIVVGGGCTLLRLAAKVDGIKATLDNDEQKVGAEIVRRALGYPMKLIAKNAGVNGSVVIEKVLASDNFKYGYNAATGTYEDLMAAGIIDPTKASFFVRSYVVRCCLEHASSVAKTFLTSDAVVVEIKEPEPAAPMGNPMDNSGYGY</sequence>
<dbReference type="PRINTS" id="PR00298">
    <property type="entry name" value="CHAPERONIN60"/>
</dbReference>
<evidence type="ECO:0000256" key="3">
    <source>
        <dbReference type="ARBA" id="ARBA00022840"/>
    </source>
</evidence>
<dbReference type="InterPro" id="IPR002423">
    <property type="entry name" value="Cpn60/GroEL/TCP-1"/>
</dbReference>
<protein>
    <submittedName>
        <fullName evidence="8">Uncharacterized protein</fullName>
    </submittedName>
</protein>
<organism evidence="8 9">
    <name type="scientific">Centaurea solstitialis</name>
    <name type="common">yellow star-thistle</name>
    <dbReference type="NCBI Taxonomy" id="347529"/>
    <lineage>
        <taxon>Eukaryota</taxon>
        <taxon>Viridiplantae</taxon>
        <taxon>Streptophyta</taxon>
        <taxon>Embryophyta</taxon>
        <taxon>Tracheophyta</taxon>
        <taxon>Spermatophyta</taxon>
        <taxon>Magnoliopsida</taxon>
        <taxon>eudicotyledons</taxon>
        <taxon>Gunneridae</taxon>
        <taxon>Pentapetalae</taxon>
        <taxon>asterids</taxon>
        <taxon>campanulids</taxon>
        <taxon>Asterales</taxon>
        <taxon>Asteraceae</taxon>
        <taxon>Carduoideae</taxon>
        <taxon>Cardueae</taxon>
        <taxon>Centaureinae</taxon>
        <taxon>Centaurea</taxon>
    </lineage>
</organism>
<gene>
    <name evidence="8" type="ORF">OSB04_030409</name>
</gene>
<dbReference type="Gene3D" id="3.50.7.10">
    <property type="entry name" value="GroEL"/>
    <property type="match status" value="1"/>
</dbReference>
<dbReference type="NCBIfam" id="TIGR02348">
    <property type="entry name" value="GroEL"/>
    <property type="match status" value="1"/>
</dbReference>
<keyword evidence="3" id="KW-0067">ATP-binding</keyword>
<dbReference type="InterPro" id="IPR001844">
    <property type="entry name" value="Cpn60/GroEL"/>
</dbReference>
<keyword evidence="9" id="KW-1185">Reference proteome</keyword>
<evidence type="ECO:0000256" key="6">
    <source>
        <dbReference type="SAM" id="Coils"/>
    </source>
</evidence>
<dbReference type="Proteomes" id="UP001172457">
    <property type="component" value="Chromosome 8"/>
</dbReference>
<evidence type="ECO:0000313" key="9">
    <source>
        <dbReference type="Proteomes" id="UP001172457"/>
    </source>
</evidence>
<dbReference type="NCBIfam" id="NF009489">
    <property type="entry name" value="PRK12851.1"/>
    <property type="match status" value="1"/>
</dbReference>
<dbReference type="GO" id="GO:0042026">
    <property type="term" value="P:protein refolding"/>
    <property type="evidence" value="ECO:0007669"/>
    <property type="project" value="InterPro"/>
</dbReference>